<feature type="signal peptide" evidence="1">
    <location>
        <begin position="1"/>
        <end position="18"/>
    </location>
</feature>
<accession>A0A2P8HK06</accession>
<comment type="caution">
    <text evidence="3">The sequence shown here is derived from an EMBL/GenBank/DDBJ whole genome shotgun (WGS) entry which is preliminary data.</text>
</comment>
<dbReference type="EMBL" id="PYAW01000003">
    <property type="protein sequence ID" value="PSL46541.1"/>
    <property type="molecule type" value="Genomic_DNA"/>
</dbReference>
<dbReference type="SUPFAM" id="SSF52833">
    <property type="entry name" value="Thioredoxin-like"/>
    <property type="match status" value="1"/>
</dbReference>
<dbReference type="OrthoDB" id="739170at2"/>
<dbReference type="CDD" id="cd02966">
    <property type="entry name" value="TlpA_like_family"/>
    <property type="match status" value="1"/>
</dbReference>
<dbReference type="PROSITE" id="PS51352">
    <property type="entry name" value="THIOREDOXIN_2"/>
    <property type="match status" value="1"/>
</dbReference>
<dbReference type="Proteomes" id="UP000240971">
    <property type="component" value="Unassembled WGS sequence"/>
</dbReference>
<dbReference type="RefSeq" id="WP_106529318.1">
    <property type="nucleotide sequence ID" value="NZ_PYAW01000003.1"/>
</dbReference>
<keyword evidence="1" id="KW-0732">Signal</keyword>
<reference evidence="3 4" key="1">
    <citation type="submission" date="2018-03" db="EMBL/GenBank/DDBJ databases">
        <title>Genomic Encyclopedia of Archaeal and Bacterial Type Strains, Phase II (KMG-II): from individual species to whole genera.</title>
        <authorList>
            <person name="Goeker M."/>
        </authorList>
    </citation>
    <scope>NUCLEOTIDE SEQUENCE [LARGE SCALE GENOMIC DNA]</scope>
    <source>
        <strain evidence="3 4">DSM 24859</strain>
    </source>
</reference>
<feature type="domain" description="Thioredoxin" evidence="2">
    <location>
        <begin position="318"/>
        <end position="467"/>
    </location>
</feature>
<evidence type="ECO:0000313" key="3">
    <source>
        <dbReference type="EMBL" id="PSL46541.1"/>
    </source>
</evidence>
<proteinExistence type="predicted"/>
<protein>
    <submittedName>
        <fullName evidence="3">Redoxin</fullName>
    </submittedName>
</protein>
<sequence length="470" mass="54054">MRNRFLLLMMAFSTHLFANTTPNTVTSLQVKVVARSGFAGNMTFNYLKGSQFMTYEREIFFLKKDNPAEVYSRQLPACTQIIYLNSIPTLVNAGDKVQLFLSPKISDPNIVNYQFRADWSGKNAARQAIPYIIDSLYNIDYNKVTFAELNDQLKTRSQQVQEAIVKAKVTDSANLALIKVYEQSRQLLLKCNYTDAHKEITQSKDFNDWYFKDFDITSSAYSQIGDNSISQQTVNVWWYGKKAQDSTLEDQFKVIEILQLSKSELLKQEVALGWFYVEARYKYLSPKLKRIYPAIKALLKPCPGMQAIDSIYHSYQQLEKGKPAFNFALKNDKGDIVRLSDFKGKMVIIDIWATWCSGCVKSLPVYNKIVASYKDKKDIVFLTIAWDDPMAEDFWKKFSKDHQIDGVNNLLLPSDETDEQCIQFRKKYCLTGVTRCMAIDENGNFLDGGLGSPFDVDFEQKISNFYKSRN</sequence>
<name>A0A2P8HK06_CHINA</name>
<dbReference type="InterPro" id="IPR013766">
    <property type="entry name" value="Thioredoxin_domain"/>
</dbReference>
<dbReference type="InterPro" id="IPR013740">
    <property type="entry name" value="Redoxin"/>
</dbReference>
<dbReference type="PANTHER" id="PTHR42852:SF13">
    <property type="entry name" value="PROTEIN DIPZ"/>
    <property type="match status" value="1"/>
</dbReference>
<dbReference type="GO" id="GO:0016491">
    <property type="term" value="F:oxidoreductase activity"/>
    <property type="evidence" value="ECO:0007669"/>
    <property type="project" value="InterPro"/>
</dbReference>
<feature type="chain" id="PRO_5015132878" evidence="1">
    <location>
        <begin position="19"/>
        <end position="470"/>
    </location>
</feature>
<organism evidence="3 4">
    <name type="scientific">Chitinophaga niastensis</name>
    <dbReference type="NCBI Taxonomy" id="536980"/>
    <lineage>
        <taxon>Bacteria</taxon>
        <taxon>Pseudomonadati</taxon>
        <taxon>Bacteroidota</taxon>
        <taxon>Chitinophagia</taxon>
        <taxon>Chitinophagales</taxon>
        <taxon>Chitinophagaceae</taxon>
        <taxon>Chitinophaga</taxon>
    </lineage>
</organism>
<evidence type="ECO:0000313" key="4">
    <source>
        <dbReference type="Proteomes" id="UP000240971"/>
    </source>
</evidence>
<dbReference type="PANTHER" id="PTHR42852">
    <property type="entry name" value="THIOL:DISULFIDE INTERCHANGE PROTEIN DSBE"/>
    <property type="match status" value="1"/>
</dbReference>
<dbReference type="Gene3D" id="3.40.30.10">
    <property type="entry name" value="Glutaredoxin"/>
    <property type="match status" value="1"/>
</dbReference>
<dbReference type="InterPro" id="IPR050553">
    <property type="entry name" value="Thioredoxin_ResA/DsbE_sf"/>
</dbReference>
<keyword evidence="4" id="KW-1185">Reference proteome</keyword>
<dbReference type="AlphaFoldDB" id="A0A2P8HK06"/>
<dbReference type="InterPro" id="IPR036249">
    <property type="entry name" value="Thioredoxin-like_sf"/>
</dbReference>
<evidence type="ECO:0000259" key="2">
    <source>
        <dbReference type="PROSITE" id="PS51352"/>
    </source>
</evidence>
<dbReference type="Pfam" id="PF08534">
    <property type="entry name" value="Redoxin"/>
    <property type="match status" value="1"/>
</dbReference>
<gene>
    <name evidence="3" type="ORF">CLV51_103522</name>
</gene>
<evidence type="ECO:0000256" key="1">
    <source>
        <dbReference type="SAM" id="SignalP"/>
    </source>
</evidence>